<evidence type="ECO:0000313" key="2">
    <source>
        <dbReference type="EMBL" id="KGO97436.1"/>
    </source>
</evidence>
<feature type="transmembrane region" description="Helical" evidence="1">
    <location>
        <begin position="169"/>
        <end position="189"/>
    </location>
</feature>
<gene>
    <name evidence="2" type="ORF">Q767_02250</name>
</gene>
<feature type="transmembrane region" description="Helical" evidence="1">
    <location>
        <begin position="261"/>
        <end position="282"/>
    </location>
</feature>
<keyword evidence="1" id="KW-1133">Transmembrane helix</keyword>
<organism evidence="2 3">
    <name type="scientific">Flavobacterium enshiense DK69</name>
    <dbReference type="NCBI Taxonomy" id="1107311"/>
    <lineage>
        <taxon>Bacteria</taxon>
        <taxon>Pseudomonadati</taxon>
        <taxon>Bacteroidota</taxon>
        <taxon>Flavobacteriia</taxon>
        <taxon>Flavobacteriales</taxon>
        <taxon>Flavobacteriaceae</taxon>
        <taxon>Flavobacterium</taxon>
    </lineage>
</organism>
<dbReference type="PATRIC" id="fig|1107311.5.peg.446"/>
<accession>A0A0A2N0P6</accession>
<sequence length="318" mass="36043">MFQLFKKRNFGELVGDTFTFFKMHGKHYFRNYFIINGGFLLVLLVLMYFLMKVFFEGMYANIGVATNAMDNNFDAYINDNLGLFIGLGIFTVISILFMALLSYAFPVAYLNLMEKNTDFSTNEIISVIKSKAGKIVIFFIASLFIIIPVMFVVLGLCFALAFILIGIPLMLILIPAMMCWISLSFYDYISTDNGYFESLGNGFGLLRQKFWPTVGSTAVMYLIMQIIVGFVSMIPYFIGIFSMFTSLDSQNASAGFGGEQFSFLMVMMGITMILSIVMNFIFQNFILVNQGIIYYSLREENENNSPKSQIDLIGIESE</sequence>
<dbReference type="RefSeq" id="WP_035629707.1">
    <property type="nucleotide sequence ID" value="NZ_AVCS01000015.1"/>
</dbReference>
<dbReference type="eggNOG" id="ENOG502ZCGS">
    <property type="taxonomic scope" value="Bacteria"/>
</dbReference>
<proteinExistence type="predicted"/>
<protein>
    <recommendedName>
        <fullName evidence="4">Glycerophosphoryl diester phosphodiesterase membrane domain-containing protein</fullName>
    </recommendedName>
</protein>
<keyword evidence="1" id="KW-0472">Membrane</keyword>
<dbReference type="STRING" id="1107311.Q767_02250"/>
<evidence type="ECO:0000256" key="1">
    <source>
        <dbReference type="SAM" id="Phobius"/>
    </source>
</evidence>
<dbReference type="AlphaFoldDB" id="A0A0A2N0P6"/>
<dbReference type="OrthoDB" id="1149172at2"/>
<feature type="transmembrane region" description="Helical" evidence="1">
    <location>
        <begin position="81"/>
        <end position="105"/>
    </location>
</feature>
<feature type="transmembrane region" description="Helical" evidence="1">
    <location>
        <begin position="135"/>
        <end position="163"/>
    </location>
</feature>
<dbReference type="EMBL" id="JRLZ01000001">
    <property type="protein sequence ID" value="KGO97436.1"/>
    <property type="molecule type" value="Genomic_DNA"/>
</dbReference>
<evidence type="ECO:0008006" key="4">
    <source>
        <dbReference type="Google" id="ProtNLM"/>
    </source>
</evidence>
<name>A0A0A2N0P6_9FLAO</name>
<keyword evidence="1" id="KW-0812">Transmembrane</keyword>
<feature type="transmembrane region" description="Helical" evidence="1">
    <location>
        <begin position="32"/>
        <end position="51"/>
    </location>
</feature>
<reference evidence="2 3" key="2">
    <citation type="journal article" date="2015" name="Stand. Genomic Sci.">
        <title>High quality draft genomic sequence of Flavobacterium enshiense DK69(T) and comparison among Flavobacterium genomes.</title>
        <authorList>
            <person name="Zeng Z."/>
            <person name="Chen C."/>
            <person name="Du H."/>
            <person name="Wang G."/>
            <person name="Li M."/>
        </authorList>
    </citation>
    <scope>NUCLEOTIDE SEQUENCE [LARGE SCALE GENOMIC DNA]</scope>
    <source>
        <strain evidence="2 3">DK69</strain>
    </source>
</reference>
<dbReference type="Proteomes" id="UP000030149">
    <property type="component" value="Unassembled WGS sequence"/>
</dbReference>
<evidence type="ECO:0000313" key="3">
    <source>
        <dbReference type="Proteomes" id="UP000030149"/>
    </source>
</evidence>
<feature type="transmembrane region" description="Helical" evidence="1">
    <location>
        <begin position="210"/>
        <end position="241"/>
    </location>
</feature>
<keyword evidence="3" id="KW-1185">Reference proteome</keyword>
<comment type="caution">
    <text evidence="2">The sequence shown here is derived from an EMBL/GenBank/DDBJ whole genome shotgun (WGS) entry which is preliminary data.</text>
</comment>
<reference evidence="3" key="1">
    <citation type="submission" date="2013-09" db="EMBL/GenBank/DDBJ databases">
        <authorList>
            <person name="Zeng Z."/>
            <person name="Chen C."/>
        </authorList>
    </citation>
    <scope>NUCLEOTIDE SEQUENCE [LARGE SCALE GENOMIC DNA]</scope>
    <source>
        <strain evidence="3">DK69</strain>
    </source>
</reference>